<dbReference type="EMBL" id="AANPBW010000012">
    <property type="protein sequence ID" value="EDP8607393.1"/>
    <property type="molecule type" value="Genomic_DNA"/>
</dbReference>
<reference evidence="2" key="1">
    <citation type="submission" date="2019-12" db="EMBL/GenBank/DDBJ databases">
        <authorList>
            <person name="Ashton P.M."/>
            <person name="Dallman T."/>
            <person name="Nair S."/>
            <person name="De Pinna E."/>
            <person name="Peters T."/>
            <person name="Grant K."/>
        </authorList>
    </citation>
    <scope>NUCLEOTIDE SEQUENCE</scope>
    <source>
        <strain evidence="1">267043</strain>
        <strain evidence="2">854886</strain>
    </source>
</reference>
<organism evidence="2">
    <name type="scientific">Salmonella bongori</name>
    <dbReference type="NCBI Taxonomy" id="54736"/>
    <lineage>
        <taxon>Bacteria</taxon>
        <taxon>Pseudomonadati</taxon>
        <taxon>Pseudomonadota</taxon>
        <taxon>Gammaproteobacteria</taxon>
        <taxon>Enterobacterales</taxon>
        <taxon>Enterobacteriaceae</taxon>
        <taxon>Salmonella</taxon>
    </lineage>
</organism>
<protein>
    <submittedName>
        <fullName evidence="2">Uncharacterized protein</fullName>
    </submittedName>
</protein>
<evidence type="ECO:0000313" key="2">
    <source>
        <dbReference type="EMBL" id="EDP8664187.1"/>
    </source>
</evidence>
<proteinExistence type="predicted"/>
<dbReference type="EMBL" id="AANPCH010000025">
    <property type="protein sequence ID" value="EDP8664187.1"/>
    <property type="molecule type" value="Genomic_DNA"/>
</dbReference>
<comment type="caution">
    <text evidence="2">The sequence shown here is derived from an EMBL/GenBank/DDBJ whole genome shotgun (WGS) entry which is preliminary data.</text>
</comment>
<gene>
    <name evidence="1" type="ORF">FPE52_002996</name>
    <name evidence="2" type="ORF">GRG92_003932</name>
</gene>
<sequence length="51" mass="5860">MRLFTATMDTVNALTSGMINARHKKTTRRWFHDTAYCFDYSCLSHGTRSGT</sequence>
<evidence type="ECO:0000313" key="1">
    <source>
        <dbReference type="EMBL" id="EDP8607393.1"/>
    </source>
</evidence>
<name>A0A698WAY8_SALBN</name>
<dbReference type="AlphaFoldDB" id="A0A698WAY8"/>
<accession>A0A698WAY8</accession>